<evidence type="ECO:0000313" key="3">
    <source>
        <dbReference type="EMBL" id="MBA5639512.1"/>
    </source>
</evidence>
<protein>
    <recommendedName>
        <fullName evidence="5">DUF4214 domain-containing protein</fullName>
    </recommendedName>
</protein>
<keyword evidence="2" id="KW-0732">Signal</keyword>
<feature type="chain" id="PRO_5030864093" description="DUF4214 domain-containing protein" evidence="2">
    <location>
        <begin position="23"/>
        <end position="773"/>
    </location>
</feature>
<evidence type="ECO:0008006" key="5">
    <source>
        <dbReference type="Google" id="ProtNLM"/>
    </source>
</evidence>
<feature type="signal peptide" evidence="2">
    <location>
        <begin position="1"/>
        <end position="22"/>
    </location>
</feature>
<dbReference type="PROSITE" id="PS51257">
    <property type="entry name" value="PROKAR_LIPOPROTEIN"/>
    <property type="match status" value="1"/>
</dbReference>
<dbReference type="RefSeq" id="WP_182166092.1">
    <property type="nucleotide sequence ID" value="NZ_JACEZT010000016.1"/>
</dbReference>
<organism evidence="3 4">
    <name type="scientific">Rugamonas brunnea</name>
    <dbReference type="NCBI Taxonomy" id="2758569"/>
    <lineage>
        <taxon>Bacteria</taxon>
        <taxon>Pseudomonadati</taxon>
        <taxon>Pseudomonadota</taxon>
        <taxon>Betaproteobacteria</taxon>
        <taxon>Burkholderiales</taxon>
        <taxon>Oxalobacteraceae</taxon>
        <taxon>Telluria group</taxon>
        <taxon>Rugamonas</taxon>
    </lineage>
</organism>
<comment type="caution">
    <text evidence="3">The sequence shown here is derived from an EMBL/GenBank/DDBJ whole genome shotgun (WGS) entry which is preliminary data.</text>
</comment>
<dbReference type="EMBL" id="JACEZT010000016">
    <property type="protein sequence ID" value="MBA5639512.1"/>
    <property type="molecule type" value="Genomic_DNA"/>
</dbReference>
<feature type="region of interest" description="Disordered" evidence="1">
    <location>
        <begin position="28"/>
        <end position="54"/>
    </location>
</feature>
<gene>
    <name evidence="3" type="ORF">H3H37_20845</name>
</gene>
<name>A0A7W2EVS0_9BURK</name>
<evidence type="ECO:0000256" key="2">
    <source>
        <dbReference type="SAM" id="SignalP"/>
    </source>
</evidence>
<dbReference type="AlphaFoldDB" id="A0A7W2EVS0"/>
<dbReference type="Proteomes" id="UP000534388">
    <property type="component" value="Unassembled WGS sequence"/>
</dbReference>
<evidence type="ECO:0000256" key="1">
    <source>
        <dbReference type="SAM" id="MobiDB-lite"/>
    </source>
</evidence>
<proteinExistence type="predicted"/>
<sequence length="773" mass="81300">MTIKAAISVLAVVLTACLSACGGGGSSQSPAQASTGGTTTVPVPNTPATPGAPTAGDIAYENLIQQLYLAYFGHPPDPAGLTAQMQAFHAAGAPTTPAELSQAYASNPTVRNLVENSFNTLESNQFYYTGSNAGLGFVSVVYDTLFSHLPNAADAKYWDSLLQDGHTARSAIMLSILAGAQGSNADILARKVRAGTLLTHSLDVTGQSASYAGPIARMIVGAMIHNTASMQDDSALQSSIDATLRRLSLLVTGTVVEAPAGARNVLLLTAADQMAGNGARVRALASALSADLNGLRPGGPTWTVTVKVAADTVAAIRSQLRSYHSAILIGRVPVPTKQEIPELDYYRLPDCPLIQVNDAGEVSTSGDVAADPRCNNGLLISVLRGRSAASDMSDVGRKLDQMIAYHKSSSATNMSWGRRLFYVQAGWFGGPSVHMVDQMNAWAGSTMFPQDAISYPDAGSSVQRRDAFVDCIIHGNEICGANLHGAPLELQFEGPGTPDVFYSSDMVSWHPADLVAGAVQAKYITLDSCGTQNFLVDQSVGTTLLMNGNALLTRGFVEPTWISNTAEADVIRNEYGLLQNGATFAEALSGRLDNSSGSIQGDPYITMRPAPGGPQPKLVIDGTHVNSGVSAYSINLPDSVNGSRLAHIITYSNRGNADLHLRIGVAPTRISVDMGDSRGYQRIGSDGSVFYTDFVQTFSDGSVLAYPSIETETYGGAMHATIKPGQSMAVTYRMKVDGGSAPVKAGQYVWDMVNTSDDPASGRVTISLMARVR</sequence>
<accession>A0A7W2EVS0</accession>
<keyword evidence="4" id="KW-1185">Reference proteome</keyword>
<evidence type="ECO:0000313" key="4">
    <source>
        <dbReference type="Proteomes" id="UP000534388"/>
    </source>
</evidence>
<reference evidence="3 4" key="1">
    <citation type="submission" date="2020-07" db="EMBL/GenBank/DDBJ databases">
        <title>Novel species isolated from subtropical streams in China.</title>
        <authorList>
            <person name="Lu H."/>
        </authorList>
    </citation>
    <scope>NUCLEOTIDE SEQUENCE [LARGE SCALE GENOMIC DNA]</scope>
    <source>
        <strain evidence="3 4">LX20W</strain>
    </source>
</reference>